<evidence type="ECO:0000256" key="1">
    <source>
        <dbReference type="SAM" id="MobiDB-lite"/>
    </source>
</evidence>
<gene>
    <name evidence="2" type="ORF">FBUS_11654</name>
</gene>
<organism evidence="2 3">
    <name type="scientific">Fasciolopsis buskii</name>
    <dbReference type="NCBI Taxonomy" id="27845"/>
    <lineage>
        <taxon>Eukaryota</taxon>
        <taxon>Metazoa</taxon>
        <taxon>Spiralia</taxon>
        <taxon>Lophotrochozoa</taxon>
        <taxon>Platyhelminthes</taxon>
        <taxon>Trematoda</taxon>
        <taxon>Digenea</taxon>
        <taxon>Plagiorchiida</taxon>
        <taxon>Echinostomata</taxon>
        <taxon>Echinostomatoidea</taxon>
        <taxon>Fasciolidae</taxon>
        <taxon>Fasciolopsis</taxon>
    </lineage>
</organism>
<feature type="region of interest" description="Disordered" evidence="1">
    <location>
        <begin position="95"/>
        <end position="139"/>
    </location>
</feature>
<name>A0A8E0S417_9TREM</name>
<dbReference type="Proteomes" id="UP000728185">
    <property type="component" value="Unassembled WGS sequence"/>
</dbReference>
<sequence length="208" mass="22670">LFYVCIPDQSFCLIPSFPRVQKHSVRAAVAHLLIVWAARRIYSKSFLRQLRFICQRAVAEADTPDASEETKRNIIAASPFAFSFTAVLLSANNPTAGGLTPNGATAKGANGRRKRHHSSRLAPPSMSFAPNNTNQEPPLNSISAFREELARELETEAMPPPQTSELIELLESLQHSAASADAATRRAIAQFPPEVSDSSKAMDLLEDG</sequence>
<proteinExistence type="predicted"/>
<evidence type="ECO:0000313" key="2">
    <source>
        <dbReference type="EMBL" id="KAA0195575.1"/>
    </source>
</evidence>
<feature type="region of interest" description="Disordered" evidence="1">
    <location>
        <begin position="178"/>
        <end position="208"/>
    </location>
</feature>
<reference evidence="2" key="1">
    <citation type="submission" date="2019-05" db="EMBL/GenBank/DDBJ databases">
        <title>Annotation for the trematode Fasciolopsis buski.</title>
        <authorList>
            <person name="Choi Y.-J."/>
        </authorList>
    </citation>
    <scope>NUCLEOTIDE SEQUENCE</scope>
    <source>
        <strain evidence="2">HT</strain>
        <tissue evidence="2">Whole worm</tissue>
    </source>
</reference>
<dbReference type="OrthoDB" id="10069473at2759"/>
<feature type="compositionally biased region" description="Polar residues" evidence="1">
    <location>
        <begin position="128"/>
        <end position="139"/>
    </location>
</feature>
<comment type="caution">
    <text evidence="2">The sequence shown here is derived from an EMBL/GenBank/DDBJ whole genome shotgun (WGS) entry which is preliminary data.</text>
</comment>
<dbReference type="AlphaFoldDB" id="A0A8E0S417"/>
<dbReference type="Gene3D" id="6.10.250.2560">
    <property type="match status" value="1"/>
</dbReference>
<keyword evidence="3" id="KW-1185">Reference proteome</keyword>
<evidence type="ECO:0008006" key="4">
    <source>
        <dbReference type="Google" id="ProtNLM"/>
    </source>
</evidence>
<feature type="compositionally biased region" description="Basic residues" evidence="1">
    <location>
        <begin position="110"/>
        <end position="119"/>
    </location>
</feature>
<feature type="non-terminal residue" evidence="2">
    <location>
        <position position="1"/>
    </location>
</feature>
<dbReference type="EMBL" id="LUCM01003616">
    <property type="protein sequence ID" value="KAA0195575.1"/>
    <property type="molecule type" value="Genomic_DNA"/>
</dbReference>
<protein>
    <recommendedName>
        <fullName evidence="4">CID domain-containing protein</fullName>
    </recommendedName>
</protein>
<evidence type="ECO:0000313" key="3">
    <source>
        <dbReference type="Proteomes" id="UP000728185"/>
    </source>
</evidence>
<accession>A0A8E0S417</accession>
<feature type="compositionally biased region" description="Low complexity" evidence="1">
    <location>
        <begin position="178"/>
        <end position="189"/>
    </location>
</feature>